<evidence type="ECO:0000313" key="1">
    <source>
        <dbReference type="EMBL" id="MBW4548601.1"/>
    </source>
</evidence>
<dbReference type="EMBL" id="JAHHIF010000066">
    <property type="protein sequence ID" value="MBW4548601.1"/>
    <property type="molecule type" value="Genomic_DNA"/>
</dbReference>
<reference evidence="1" key="2">
    <citation type="journal article" date="2022" name="Microbiol. Resour. Announc.">
        <title>Metagenome Sequencing to Explore Phylogenomics of Terrestrial Cyanobacteria.</title>
        <authorList>
            <person name="Ward R.D."/>
            <person name="Stajich J.E."/>
            <person name="Johansen J.R."/>
            <person name="Huntemann M."/>
            <person name="Clum A."/>
            <person name="Foster B."/>
            <person name="Foster B."/>
            <person name="Roux S."/>
            <person name="Palaniappan K."/>
            <person name="Varghese N."/>
            <person name="Mukherjee S."/>
            <person name="Reddy T.B.K."/>
            <person name="Daum C."/>
            <person name="Copeland A."/>
            <person name="Chen I.A."/>
            <person name="Ivanova N.N."/>
            <person name="Kyrpides N.C."/>
            <person name="Shapiro N."/>
            <person name="Eloe-Fadrosh E.A."/>
            <person name="Pietrasiak N."/>
        </authorList>
    </citation>
    <scope>NUCLEOTIDE SEQUENCE</scope>
    <source>
        <strain evidence="1">CPER-KK1</strain>
    </source>
</reference>
<dbReference type="AlphaFoldDB" id="A0A951PRV2"/>
<dbReference type="Proteomes" id="UP000753908">
    <property type="component" value="Unassembled WGS sequence"/>
</dbReference>
<reference evidence="1" key="1">
    <citation type="submission" date="2021-05" db="EMBL/GenBank/DDBJ databases">
        <authorList>
            <person name="Pietrasiak N."/>
            <person name="Ward R."/>
            <person name="Stajich J.E."/>
            <person name="Kurbessoian T."/>
        </authorList>
    </citation>
    <scope>NUCLEOTIDE SEQUENCE</scope>
    <source>
        <strain evidence="1">CPER-KK1</strain>
    </source>
</reference>
<sequence>MTKPRPIGPRELRLIEQFANCQVEMTPKDFYAKWAVTYAQMAQLCHCDIATVSRWFTRGRNERASRPHHRWYLALADIMLECYEDIPTTLLNRLCLGQ</sequence>
<proteinExistence type="predicted"/>
<organism evidence="1 2">
    <name type="scientific">Symplocastrum torsivum CPER-KK1</name>
    <dbReference type="NCBI Taxonomy" id="450513"/>
    <lineage>
        <taxon>Bacteria</taxon>
        <taxon>Bacillati</taxon>
        <taxon>Cyanobacteriota</taxon>
        <taxon>Cyanophyceae</taxon>
        <taxon>Oscillatoriophycideae</taxon>
        <taxon>Oscillatoriales</taxon>
        <taxon>Microcoleaceae</taxon>
        <taxon>Symplocastrum</taxon>
    </lineage>
</organism>
<gene>
    <name evidence="1" type="ORF">KME25_29845</name>
</gene>
<protein>
    <submittedName>
        <fullName evidence="1">Helix-turn-helix domain-containing protein</fullName>
    </submittedName>
</protein>
<accession>A0A951PRV2</accession>
<name>A0A951PRV2_9CYAN</name>
<comment type="caution">
    <text evidence="1">The sequence shown here is derived from an EMBL/GenBank/DDBJ whole genome shotgun (WGS) entry which is preliminary data.</text>
</comment>
<evidence type="ECO:0000313" key="2">
    <source>
        <dbReference type="Proteomes" id="UP000753908"/>
    </source>
</evidence>